<evidence type="ECO:0000256" key="3">
    <source>
        <dbReference type="ARBA" id="ARBA00023274"/>
    </source>
</evidence>
<dbReference type="EMBL" id="GCKF01032628">
    <property type="protein sequence ID" value="JAG97532.1"/>
    <property type="molecule type" value="Transcribed_RNA"/>
</dbReference>
<organism evidence="5">
    <name type="scientific">Araucaria cunninghamii</name>
    <name type="common">Hoop pine</name>
    <name type="synonym">Moreton Bay pine</name>
    <dbReference type="NCBI Taxonomy" id="56994"/>
    <lineage>
        <taxon>Eukaryota</taxon>
        <taxon>Viridiplantae</taxon>
        <taxon>Streptophyta</taxon>
        <taxon>Embryophyta</taxon>
        <taxon>Tracheophyta</taxon>
        <taxon>Spermatophyta</taxon>
        <taxon>Pinopsida</taxon>
        <taxon>Pinidae</taxon>
        <taxon>Conifers II</taxon>
        <taxon>Araucariales</taxon>
        <taxon>Araucariaceae</taxon>
        <taxon>Araucaria</taxon>
    </lineage>
</organism>
<evidence type="ECO:0000256" key="2">
    <source>
        <dbReference type="ARBA" id="ARBA00022980"/>
    </source>
</evidence>
<evidence type="ECO:0000256" key="4">
    <source>
        <dbReference type="RuleBase" id="RU000564"/>
    </source>
</evidence>
<dbReference type="NCBIfam" id="TIGR00105">
    <property type="entry name" value="L31"/>
    <property type="match status" value="1"/>
</dbReference>
<keyword evidence="2 4" id="KW-0689">Ribosomal protein</keyword>
<dbReference type="Pfam" id="PF01197">
    <property type="entry name" value="Ribosomal_L31"/>
    <property type="match status" value="1"/>
</dbReference>
<dbReference type="InterPro" id="IPR042105">
    <property type="entry name" value="Ribosomal_bL31_sf"/>
</dbReference>
<dbReference type="InterPro" id="IPR002150">
    <property type="entry name" value="Ribosomal_bL31"/>
</dbReference>
<accession>A0A0D6R133</accession>
<dbReference type="GO" id="GO:0005840">
    <property type="term" value="C:ribosome"/>
    <property type="evidence" value="ECO:0007669"/>
    <property type="project" value="UniProtKB-KW"/>
</dbReference>
<dbReference type="PANTHER" id="PTHR33280:SF1">
    <property type="entry name" value="LARGE RIBOSOMAL SUBUNIT PROTEIN BL31C"/>
    <property type="match status" value="1"/>
</dbReference>
<sequence length="136" mass="15137">MALASSNLLPSQSWSFALLQGSPYESSRVSRGVVRVTCKKKDIHPKYYHKAPVYCNGQQVMVTGGTQAEYVVDIWSGNHPFYRGEKSAVLLDADRVEQFKRRYGESSIFSQIPVLTKGEIVIEKKKSAPGKGKGKK</sequence>
<comment type="similarity">
    <text evidence="1">Belongs to the bacterial ribosomal protein bL31 family. Type A subfamily.</text>
</comment>
<dbReference type="AlphaFoldDB" id="A0A0D6R133"/>
<dbReference type="InterPro" id="IPR034704">
    <property type="entry name" value="Ribosomal_bL28/bL31-like_sf"/>
</dbReference>
<dbReference type="PANTHER" id="PTHR33280">
    <property type="entry name" value="50S RIBOSOMAL PROTEIN L31, CHLOROPLASTIC"/>
    <property type="match status" value="1"/>
</dbReference>
<dbReference type="SUPFAM" id="SSF143800">
    <property type="entry name" value="L28p-like"/>
    <property type="match status" value="1"/>
</dbReference>
<dbReference type="NCBIfam" id="NF001809">
    <property type="entry name" value="PRK00528.1"/>
    <property type="match status" value="1"/>
</dbReference>
<evidence type="ECO:0000256" key="1">
    <source>
        <dbReference type="ARBA" id="ARBA00009296"/>
    </source>
</evidence>
<proteinExistence type="inferred from homology"/>
<dbReference type="Gene3D" id="4.10.830.30">
    <property type="entry name" value="Ribosomal protein L31"/>
    <property type="match status" value="1"/>
</dbReference>
<protein>
    <recommendedName>
        <fullName evidence="4">50S ribosomal protein L31</fullName>
    </recommendedName>
</protein>
<name>A0A0D6R133_ARACU</name>
<dbReference type="PRINTS" id="PR01249">
    <property type="entry name" value="RIBOSOMALL31"/>
</dbReference>
<reference evidence="5" key="1">
    <citation type="submission" date="2015-03" db="EMBL/GenBank/DDBJ databases">
        <title>A transcriptome of Araucaria cunninghamii, an australian fine timber species.</title>
        <authorList>
            <person name="Jing Yi C.J.Y."/>
            <person name="Yin San L.Y.S."/>
            <person name="Abdul Karim S.S."/>
            <person name="Wan Azmi N.N."/>
            <person name="Hercus R.R."/>
            <person name="Croft L.L."/>
        </authorList>
    </citation>
    <scope>NUCLEOTIDE SEQUENCE</scope>
    <source>
        <strain evidence="5">MI0301</strain>
        <tissue evidence="5">Leaf</tissue>
    </source>
</reference>
<dbReference type="GO" id="GO:1990904">
    <property type="term" value="C:ribonucleoprotein complex"/>
    <property type="evidence" value="ECO:0007669"/>
    <property type="project" value="UniProtKB-KW"/>
</dbReference>
<dbReference type="GO" id="GO:0003735">
    <property type="term" value="F:structural constituent of ribosome"/>
    <property type="evidence" value="ECO:0007669"/>
    <property type="project" value="InterPro"/>
</dbReference>
<evidence type="ECO:0000313" key="5">
    <source>
        <dbReference type="EMBL" id="JAG97532.1"/>
    </source>
</evidence>
<keyword evidence="3 4" id="KW-0687">Ribonucleoprotein</keyword>
<dbReference type="GO" id="GO:0006412">
    <property type="term" value="P:translation"/>
    <property type="evidence" value="ECO:0007669"/>
    <property type="project" value="InterPro"/>
</dbReference>